<evidence type="ECO:0000313" key="13">
    <source>
        <dbReference type="EMBL" id="PIU46816.1"/>
    </source>
</evidence>
<sequence length="463" mass="53641">LKKLWPGYWENSCSSHPFKGETYLKAGERRLKEELGFNYQLKFIDKFLYQASYKDIGSENEICAVLMGKYNKEPKPDPKEIVDWKWINPKELKKEIAKNPQKYTPWVKIGLKKLMSLEKAEKKKQVSKLNALLNEYSKLIQPVIKKLLDFYVDEKNREIVKYQILTGGKRLRPALVIMACQLLGGKIKDAFFPAAGLEILHNYSLIIDDIIDNSNLRREKPTCWFKFGRSIAQCIGTDYPAAAFQAANRSKEPIKISELFARTMKTIVDGEILDILFEQQGREDEFYVVKNRYQNITEKDYFEMVNKKTAALFQTCCEAGGICAGAKKKQIEALKNYGFNLGVAFQIQDDILDIFGEKVSTTKKIGRDIRERKGGNIIILFALKELSKKKKQRILKIMRKKEIKNKDIKEAVKLINQTRSRQKAYQFGQKFVEKAKKNLNSLSKNKWNDILREIAGFAIEREK</sequence>
<dbReference type="GO" id="GO:0004452">
    <property type="term" value="F:isopentenyl-diphosphate delta-isomerase activity"/>
    <property type="evidence" value="ECO:0007669"/>
    <property type="project" value="UniProtKB-EC"/>
</dbReference>
<evidence type="ECO:0000256" key="1">
    <source>
        <dbReference type="ARBA" id="ARBA00001946"/>
    </source>
</evidence>
<dbReference type="CDD" id="cd00685">
    <property type="entry name" value="Trans_IPPS_HT"/>
    <property type="match status" value="1"/>
</dbReference>
<dbReference type="EC" id="5.3.3.2" evidence="5"/>
<evidence type="ECO:0000256" key="6">
    <source>
        <dbReference type="ARBA" id="ARBA00022679"/>
    </source>
</evidence>
<keyword evidence="6 11" id="KW-0808">Transferase</keyword>
<dbReference type="InterPro" id="IPR000086">
    <property type="entry name" value="NUDIX_hydrolase_dom"/>
</dbReference>
<evidence type="ECO:0000256" key="5">
    <source>
        <dbReference type="ARBA" id="ARBA00012057"/>
    </source>
</evidence>
<dbReference type="Pfam" id="PF00348">
    <property type="entry name" value="polyprenyl_synt"/>
    <property type="match status" value="1"/>
</dbReference>
<dbReference type="AlphaFoldDB" id="A0A2M6Z355"/>
<evidence type="ECO:0000256" key="7">
    <source>
        <dbReference type="ARBA" id="ARBA00022723"/>
    </source>
</evidence>
<accession>A0A2M6Z355</accession>
<dbReference type="SFLD" id="SFLDG01017">
    <property type="entry name" value="Polyprenyl_Transferase_Like"/>
    <property type="match status" value="1"/>
</dbReference>
<dbReference type="PROSITE" id="PS51462">
    <property type="entry name" value="NUDIX"/>
    <property type="match status" value="1"/>
</dbReference>
<dbReference type="GO" id="GO:0008299">
    <property type="term" value="P:isoprenoid biosynthetic process"/>
    <property type="evidence" value="ECO:0007669"/>
    <property type="project" value="UniProtKB-KW"/>
</dbReference>
<gene>
    <name evidence="13" type="ORF">COS93_01545</name>
</gene>
<evidence type="ECO:0000256" key="10">
    <source>
        <dbReference type="ARBA" id="ARBA00023235"/>
    </source>
</evidence>
<feature type="non-terminal residue" evidence="13">
    <location>
        <position position="1"/>
    </location>
</feature>
<comment type="similarity">
    <text evidence="3 11">Belongs to the FPP/GGPP synthase family.</text>
</comment>
<dbReference type="InterPro" id="IPR000092">
    <property type="entry name" value="Polyprenyl_synt"/>
</dbReference>
<organism evidence="13 14">
    <name type="scientific">bacterium (Candidatus Gribaldobacteria) CG07_land_8_20_14_0_80_33_18</name>
    <dbReference type="NCBI Taxonomy" id="2014272"/>
    <lineage>
        <taxon>Bacteria</taxon>
        <taxon>Candidatus Gribaldobacteria</taxon>
    </lineage>
</organism>
<dbReference type="InterPro" id="IPR008949">
    <property type="entry name" value="Isoprenoid_synthase_dom_sf"/>
</dbReference>
<dbReference type="Gene3D" id="3.90.79.10">
    <property type="entry name" value="Nucleoside Triphosphate Pyrophosphohydrolase"/>
    <property type="match status" value="1"/>
</dbReference>
<keyword evidence="7" id="KW-0479">Metal-binding</keyword>
<dbReference type="InterPro" id="IPR011876">
    <property type="entry name" value="IsopentenylPP_isomerase_typ1"/>
</dbReference>
<reference evidence="14" key="1">
    <citation type="submission" date="2017-09" db="EMBL/GenBank/DDBJ databases">
        <title>Depth-based differentiation of microbial function through sediment-hosted aquifers and enrichment of novel symbionts in the deep terrestrial subsurface.</title>
        <authorList>
            <person name="Probst A.J."/>
            <person name="Ladd B."/>
            <person name="Jarett J.K."/>
            <person name="Geller-Mcgrath D.E."/>
            <person name="Sieber C.M.K."/>
            <person name="Emerson J.B."/>
            <person name="Anantharaman K."/>
            <person name="Thomas B.C."/>
            <person name="Malmstrom R."/>
            <person name="Stieglmeier M."/>
            <person name="Klingl A."/>
            <person name="Woyke T."/>
            <person name="Ryan C.M."/>
            <person name="Banfield J.F."/>
        </authorList>
    </citation>
    <scope>NUCLEOTIDE SEQUENCE [LARGE SCALE GENOMIC DNA]</scope>
</reference>
<evidence type="ECO:0000256" key="8">
    <source>
        <dbReference type="ARBA" id="ARBA00022842"/>
    </source>
</evidence>
<dbReference type="Gene3D" id="1.10.600.10">
    <property type="entry name" value="Farnesyl Diphosphate Synthase"/>
    <property type="match status" value="1"/>
</dbReference>
<evidence type="ECO:0000256" key="11">
    <source>
        <dbReference type="RuleBase" id="RU004466"/>
    </source>
</evidence>
<dbReference type="InterPro" id="IPR033749">
    <property type="entry name" value="Polyprenyl_synt_CS"/>
</dbReference>
<feature type="domain" description="Nudix hydrolase" evidence="12">
    <location>
        <begin position="1"/>
        <end position="109"/>
    </location>
</feature>
<dbReference type="Proteomes" id="UP000228777">
    <property type="component" value="Unassembled WGS sequence"/>
</dbReference>
<dbReference type="SUPFAM" id="SSF48576">
    <property type="entry name" value="Terpenoid synthases"/>
    <property type="match status" value="1"/>
</dbReference>
<evidence type="ECO:0000313" key="14">
    <source>
        <dbReference type="Proteomes" id="UP000228777"/>
    </source>
</evidence>
<keyword evidence="9" id="KW-0414">Isoprene biosynthesis</keyword>
<proteinExistence type="inferred from homology"/>
<evidence type="ECO:0000256" key="9">
    <source>
        <dbReference type="ARBA" id="ARBA00023229"/>
    </source>
</evidence>
<comment type="similarity">
    <text evidence="4">Belongs to the IPP isomerase type 1 family.</text>
</comment>
<dbReference type="PROSITE" id="PS00444">
    <property type="entry name" value="POLYPRENYL_SYNTHASE_2"/>
    <property type="match status" value="1"/>
</dbReference>
<protein>
    <recommendedName>
        <fullName evidence="5">isopentenyl-diphosphate Delta-isomerase</fullName>
        <ecNumber evidence="5">5.3.3.2</ecNumber>
    </recommendedName>
</protein>
<dbReference type="InterPro" id="IPR015797">
    <property type="entry name" value="NUDIX_hydrolase-like_dom_sf"/>
</dbReference>
<name>A0A2M6Z355_9BACT</name>
<keyword evidence="10" id="KW-0413">Isomerase</keyword>
<evidence type="ECO:0000256" key="2">
    <source>
        <dbReference type="ARBA" id="ARBA00004826"/>
    </source>
</evidence>
<dbReference type="PANTHER" id="PTHR12001:SF85">
    <property type="entry name" value="SHORT CHAIN ISOPRENYL DIPHOSPHATE SYNTHASE"/>
    <property type="match status" value="1"/>
</dbReference>
<dbReference type="Pfam" id="PF00293">
    <property type="entry name" value="NUDIX"/>
    <property type="match status" value="1"/>
</dbReference>
<dbReference type="PANTHER" id="PTHR12001">
    <property type="entry name" value="GERANYLGERANYL PYROPHOSPHATE SYNTHASE"/>
    <property type="match status" value="1"/>
</dbReference>
<dbReference type="GO" id="GO:0004659">
    <property type="term" value="F:prenyltransferase activity"/>
    <property type="evidence" value="ECO:0007669"/>
    <property type="project" value="InterPro"/>
</dbReference>
<comment type="cofactor">
    <cofactor evidence="1">
        <name>Mg(2+)</name>
        <dbReference type="ChEBI" id="CHEBI:18420"/>
    </cofactor>
</comment>
<keyword evidence="8" id="KW-0460">Magnesium</keyword>
<evidence type="ECO:0000259" key="12">
    <source>
        <dbReference type="PROSITE" id="PS51462"/>
    </source>
</evidence>
<dbReference type="SUPFAM" id="SSF55811">
    <property type="entry name" value="Nudix"/>
    <property type="match status" value="1"/>
</dbReference>
<comment type="caution">
    <text evidence="13">The sequence shown here is derived from an EMBL/GenBank/DDBJ whole genome shotgun (WGS) entry which is preliminary data.</text>
</comment>
<dbReference type="EMBL" id="PEWP01000030">
    <property type="protein sequence ID" value="PIU46816.1"/>
    <property type="molecule type" value="Genomic_DNA"/>
</dbReference>
<evidence type="ECO:0000256" key="3">
    <source>
        <dbReference type="ARBA" id="ARBA00006706"/>
    </source>
</evidence>
<comment type="pathway">
    <text evidence="2">Isoprenoid biosynthesis; dimethylallyl diphosphate biosynthesis; dimethylallyl diphosphate from isopentenyl diphosphate: step 1/1.</text>
</comment>
<dbReference type="SFLD" id="SFLDS00005">
    <property type="entry name" value="Isoprenoid_Synthase_Type_I"/>
    <property type="match status" value="1"/>
</dbReference>
<dbReference type="GO" id="GO:0046872">
    <property type="term" value="F:metal ion binding"/>
    <property type="evidence" value="ECO:0007669"/>
    <property type="project" value="UniProtKB-KW"/>
</dbReference>
<dbReference type="CDD" id="cd02885">
    <property type="entry name" value="NUDIX_IPP_Isomerase"/>
    <property type="match status" value="1"/>
</dbReference>
<evidence type="ECO:0000256" key="4">
    <source>
        <dbReference type="ARBA" id="ARBA00007579"/>
    </source>
</evidence>